<dbReference type="SMART" id="SM00360">
    <property type="entry name" value="RRM"/>
    <property type="match status" value="4"/>
</dbReference>
<feature type="domain" description="RRM" evidence="15">
    <location>
        <begin position="238"/>
        <end position="315"/>
    </location>
</feature>
<evidence type="ECO:0000256" key="4">
    <source>
        <dbReference type="ARBA" id="ARBA00022448"/>
    </source>
</evidence>
<feature type="region of interest" description="Disordered" evidence="14">
    <location>
        <begin position="518"/>
        <end position="584"/>
    </location>
</feature>
<evidence type="ECO:0000256" key="13">
    <source>
        <dbReference type="RuleBase" id="RU362004"/>
    </source>
</evidence>
<dbReference type="Pfam" id="PF00658">
    <property type="entry name" value="MLLE"/>
    <property type="match status" value="1"/>
</dbReference>
<dbReference type="InterPro" id="IPR035979">
    <property type="entry name" value="RBD_domain_sf"/>
</dbReference>
<dbReference type="RefSeq" id="XP_014181892.1">
    <property type="nucleotide sequence ID" value="XM_014326417.1"/>
</dbReference>
<keyword evidence="5 13" id="KW-0963">Cytoplasm</keyword>
<dbReference type="InterPro" id="IPR012677">
    <property type="entry name" value="Nucleotide-bd_a/b_plait_sf"/>
</dbReference>
<feature type="domain" description="RRM" evidence="15">
    <location>
        <begin position="341"/>
        <end position="418"/>
    </location>
</feature>
<evidence type="ECO:0000313" key="17">
    <source>
        <dbReference type="EMBL" id="EJT50568.1"/>
    </source>
</evidence>
<feature type="region of interest" description="Disordered" evidence="14">
    <location>
        <begin position="644"/>
        <end position="686"/>
    </location>
</feature>
<proteinExistence type="inferred from homology"/>
<evidence type="ECO:0000256" key="1">
    <source>
        <dbReference type="ARBA" id="ARBA00004123"/>
    </source>
</evidence>
<keyword evidence="7" id="KW-0677">Repeat</keyword>
<dbReference type="GO" id="GO:0010494">
    <property type="term" value="C:cytoplasmic stress granule"/>
    <property type="evidence" value="ECO:0007669"/>
    <property type="project" value="UniProtKB-ARBA"/>
</dbReference>
<dbReference type="GO" id="GO:0003723">
    <property type="term" value="F:RNA binding"/>
    <property type="evidence" value="ECO:0007669"/>
    <property type="project" value="UniProtKB-UniRule"/>
</dbReference>
<comment type="similarity">
    <text evidence="3 13">Belongs to the polyadenylate-binding protein type-1 family.</text>
</comment>
<organism evidence="17 18">
    <name type="scientific">Trichosporon asahii var. asahii (strain ATCC 90039 / CBS 2479 / JCM 2466 / KCTC 7840 / NBRC 103889/ NCYC 2677 / UAMH 7654)</name>
    <name type="common">Yeast</name>
    <dbReference type="NCBI Taxonomy" id="1186058"/>
    <lineage>
        <taxon>Eukaryota</taxon>
        <taxon>Fungi</taxon>
        <taxon>Dikarya</taxon>
        <taxon>Basidiomycota</taxon>
        <taxon>Agaricomycotina</taxon>
        <taxon>Tremellomycetes</taxon>
        <taxon>Trichosporonales</taxon>
        <taxon>Trichosporonaceae</taxon>
        <taxon>Trichosporon</taxon>
    </lineage>
</organism>
<evidence type="ECO:0000256" key="12">
    <source>
        <dbReference type="PROSITE-ProRule" id="PRU00176"/>
    </source>
</evidence>
<feature type="domain" description="RRM" evidence="15">
    <location>
        <begin position="145"/>
        <end position="222"/>
    </location>
</feature>
<evidence type="ECO:0000256" key="9">
    <source>
        <dbReference type="ARBA" id="ARBA00022845"/>
    </source>
</evidence>
<dbReference type="FunFam" id="1.10.1900.10:FF:000004">
    <property type="entry name" value="Polyadenylate-binding protein"/>
    <property type="match status" value="1"/>
</dbReference>
<feature type="region of interest" description="Disordered" evidence="14">
    <location>
        <begin position="1"/>
        <end position="60"/>
    </location>
</feature>
<dbReference type="KEGG" id="tasa:A1Q1_08270"/>
<dbReference type="FunFam" id="3.30.70.330:FF:000648">
    <property type="entry name" value="Polyadenylate-binding protein"/>
    <property type="match status" value="1"/>
</dbReference>
<feature type="compositionally biased region" description="Low complexity" evidence="14">
    <location>
        <begin position="1"/>
        <end position="44"/>
    </location>
</feature>
<feature type="compositionally biased region" description="Polar residues" evidence="14">
    <location>
        <begin position="45"/>
        <end position="58"/>
    </location>
</feature>
<dbReference type="NCBIfam" id="TIGR01628">
    <property type="entry name" value="PABP-1234"/>
    <property type="match status" value="1"/>
</dbReference>
<evidence type="ECO:0000256" key="10">
    <source>
        <dbReference type="ARBA" id="ARBA00022884"/>
    </source>
</evidence>
<dbReference type="SUPFAM" id="SSF63570">
    <property type="entry name" value="PABC (PABP) domain"/>
    <property type="match status" value="1"/>
</dbReference>
<keyword evidence="8" id="KW-0509">mRNA transport</keyword>
<evidence type="ECO:0000259" key="15">
    <source>
        <dbReference type="PROSITE" id="PS50102"/>
    </source>
</evidence>
<sequence>MSADATPAATPAAAAPSSPTPAAASPAPATPAAEGAAKPAQPAPTSTTGQQQPGNSASLYVGELDPSVTEAMLFEIFNMVGPVASIRVCRDAVTRRSLGYAYVNYLNAADGERALEHLNYSLIKNRPCRIMWSQRDPALRKTGQGNIFIKNLDDKIDNKALHDTFAAFGNILSCKVATDENGNSRGFAFVHYETGEAADAAIKSVNGMLLNDKKVYVGHHISKKERQSKVEEQRAKFTNIFIKNLEPEFTQKDLEDMFKPFGEIVSAALSVGEDGLSKGFAFVNYTTHDAAKKAVDELNDKEINGKKLYVGRAQKRAERDEELRRMHEERRLENESKTAGVNLYVKNIDDEWDDDRLRSEFDFAGTITSAKVMRDDKGASRGFGFVCFSQPDEATRAVQEMNGKMIGTKPLYVSLAQKKEVRRQALESQMQQRNAQRLQYAAANGLGGPQGYMQAPMYYPPMGPYGGPMMPVRGGVVGYPGAPPMMGARPGRYPPSGQPGAPVPMGYMPPGGAGGNYPGMPNYPVRPAGNARPPTAARPNGSPSGAQQGLPRGQVPARPQGDGAQAAAGQPRLTAQALARASPGEQRQMLGEAIYPLIHESQPELAGKITGMLLEMDNAELLHLVESPAALTEKVDEALRVLEDWGKNDEEKPAAAEGEKKDEAAAAEKPAAEEEKKDEAAAEKKE</sequence>
<dbReference type="CDD" id="cd12380">
    <property type="entry name" value="RRM3_I_PABPs"/>
    <property type="match status" value="1"/>
</dbReference>
<name>J5R3Y8_TRIAS</name>
<dbReference type="CDD" id="cd12381">
    <property type="entry name" value="RRM4_I_PABPs"/>
    <property type="match status" value="1"/>
</dbReference>
<keyword evidence="11" id="KW-0539">Nucleus</keyword>
<dbReference type="InterPro" id="IPR000504">
    <property type="entry name" value="RRM_dom"/>
</dbReference>
<evidence type="ECO:0000256" key="14">
    <source>
        <dbReference type="SAM" id="MobiDB-lite"/>
    </source>
</evidence>
<feature type="domain" description="RRM" evidence="15">
    <location>
        <begin position="57"/>
        <end position="135"/>
    </location>
</feature>
<evidence type="ECO:0000256" key="6">
    <source>
        <dbReference type="ARBA" id="ARBA00022664"/>
    </source>
</evidence>
<dbReference type="GO" id="GO:0005634">
    <property type="term" value="C:nucleus"/>
    <property type="evidence" value="ECO:0007669"/>
    <property type="project" value="UniProtKB-SubCell"/>
</dbReference>
<dbReference type="EMBL" id="ALBS01000097">
    <property type="protein sequence ID" value="EJT50568.1"/>
    <property type="molecule type" value="Genomic_DNA"/>
</dbReference>
<feature type="compositionally biased region" description="Low complexity" evidence="14">
    <location>
        <begin position="556"/>
        <end position="572"/>
    </location>
</feature>
<dbReference type="InterPro" id="IPR045305">
    <property type="entry name" value="RRM2_I_PABPs"/>
</dbReference>
<evidence type="ECO:0000256" key="7">
    <source>
        <dbReference type="ARBA" id="ARBA00022737"/>
    </source>
</evidence>
<evidence type="ECO:0000256" key="11">
    <source>
        <dbReference type="ARBA" id="ARBA00023242"/>
    </source>
</evidence>
<keyword evidence="10 12" id="KW-0694">RNA-binding</keyword>
<dbReference type="AlphaFoldDB" id="J5R3Y8"/>
<dbReference type="InterPro" id="IPR002004">
    <property type="entry name" value="PABP_HYD_C"/>
</dbReference>
<dbReference type="InterPro" id="IPR036053">
    <property type="entry name" value="PABP-dom"/>
</dbReference>
<dbReference type="SUPFAM" id="SSF54928">
    <property type="entry name" value="RNA-binding domain, RBD"/>
    <property type="match status" value="2"/>
</dbReference>
<comment type="function">
    <text evidence="13">Binds the poly(A) tail of mRNA.</text>
</comment>
<dbReference type="VEuPathDB" id="FungiDB:A1Q1_08270"/>
<evidence type="ECO:0000313" key="18">
    <source>
        <dbReference type="Proteomes" id="UP000002748"/>
    </source>
</evidence>
<evidence type="ECO:0000256" key="3">
    <source>
        <dbReference type="ARBA" id="ARBA00008557"/>
    </source>
</evidence>
<dbReference type="PROSITE" id="PS50102">
    <property type="entry name" value="RRM"/>
    <property type="match status" value="4"/>
</dbReference>
<dbReference type="FunFam" id="3.30.70.330:FF:000520">
    <property type="entry name" value="Polyadenylate-binding protein"/>
    <property type="match status" value="1"/>
</dbReference>
<gene>
    <name evidence="17" type="ORF">A1Q1_08270</name>
</gene>
<evidence type="ECO:0000256" key="2">
    <source>
        <dbReference type="ARBA" id="ARBA00004496"/>
    </source>
</evidence>
<dbReference type="GeneID" id="25991782"/>
<keyword evidence="4" id="KW-0813">Transport</keyword>
<feature type="domain" description="PABC" evidence="16">
    <location>
        <begin position="570"/>
        <end position="647"/>
    </location>
</feature>
<dbReference type="Pfam" id="PF00076">
    <property type="entry name" value="RRM_1"/>
    <property type="match status" value="4"/>
</dbReference>
<dbReference type="Gene3D" id="3.30.70.330">
    <property type="match status" value="4"/>
</dbReference>
<keyword evidence="9" id="KW-0810">Translation regulation</keyword>
<dbReference type="SMART" id="SM00517">
    <property type="entry name" value="PolyA"/>
    <property type="match status" value="1"/>
</dbReference>
<dbReference type="FunFam" id="3.30.70.330:FF:000003">
    <property type="entry name" value="Polyadenylate-binding protein"/>
    <property type="match status" value="1"/>
</dbReference>
<dbReference type="OrthoDB" id="19742at2759"/>
<dbReference type="InterPro" id="IPR006515">
    <property type="entry name" value="PABP_1234"/>
</dbReference>
<dbReference type="CDD" id="cd12379">
    <property type="entry name" value="RRM2_I_PABPs"/>
    <property type="match status" value="1"/>
</dbReference>
<dbReference type="GO" id="GO:0006417">
    <property type="term" value="P:regulation of translation"/>
    <property type="evidence" value="ECO:0007669"/>
    <property type="project" value="UniProtKB-KW"/>
</dbReference>
<dbReference type="InterPro" id="IPR034364">
    <property type="entry name" value="PABP_RRM1"/>
</dbReference>
<dbReference type="CDD" id="cd12378">
    <property type="entry name" value="RRM1_I_PABPs"/>
    <property type="match status" value="1"/>
</dbReference>
<keyword evidence="6" id="KW-0507">mRNA processing</keyword>
<dbReference type="Gene3D" id="1.10.1900.10">
    <property type="entry name" value="c-terminal domain of poly(a) binding protein"/>
    <property type="match status" value="1"/>
</dbReference>
<protein>
    <recommendedName>
        <fullName evidence="13">Polyadenylate-binding protein</fullName>
        <shortName evidence="13">PABP</shortName>
    </recommendedName>
</protein>
<dbReference type="FunFam" id="3.30.70.330:FF:000441">
    <property type="entry name" value="Polyadenylate-binding protein"/>
    <property type="match status" value="1"/>
</dbReference>
<accession>J5R3Y8</accession>
<evidence type="ECO:0000259" key="16">
    <source>
        <dbReference type="PROSITE" id="PS51309"/>
    </source>
</evidence>
<evidence type="ECO:0000256" key="5">
    <source>
        <dbReference type="ARBA" id="ARBA00022490"/>
    </source>
</evidence>
<dbReference type="PANTHER" id="PTHR24012">
    <property type="entry name" value="RNA BINDING PROTEIN"/>
    <property type="match status" value="1"/>
</dbReference>
<dbReference type="GO" id="GO:0051028">
    <property type="term" value="P:mRNA transport"/>
    <property type="evidence" value="ECO:0007669"/>
    <property type="project" value="UniProtKB-KW"/>
</dbReference>
<dbReference type="HOGENOM" id="CLU_012062_22_4_1"/>
<evidence type="ECO:0000256" key="8">
    <source>
        <dbReference type="ARBA" id="ARBA00022816"/>
    </source>
</evidence>
<dbReference type="Proteomes" id="UP000002748">
    <property type="component" value="Unassembled WGS sequence"/>
</dbReference>
<reference evidence="17 18" key="1">
    <citation type="journal article" date="2012" name="Eukaryot. Cell">
        <title>Draft genome sequence of CBS 2479, the standard type strain of Trichosporon asahii.</title>
        <authorList>
            <person name="Yang R.Y."/>
            <person name="Li H.T."/>
            <person name="Zhu H."/>
            <person name="Zhou G.P."/>
            <person name="Wang M."/>
            <person name="Wang L."/>
        </authorList>
    </citation>
    <scope>NUCLEOTIDE SEQUENCE [LARGE SCALE GENOMIC DNA]</scope>
    <source>
        <strain evidence="18">ATCC 90039 / CBS 2479 / JCM 2466 / KCTC 7840 / NCYC 2677 / UAMH 7654</strain>
    </source>
</reference>
<dbReference type="GO" id="GO:0006397">
    <property type="term" value="P:mRNA processing"/>
    <property type="evidence" value="ECO:0007669"/>
    <property type="project" value="UniProtKB-KW"/>
</dbReference>
<dbReference type="PROSITE" id="PS51309">
    <property type="entry name" value="PABC"/>
    <property type="match status" value="1"/>
</dbReference>
<comment type="caution">
    <text evidence="17">The sequence shown here is derived from an EMBL/GenBank/DDBJ whole genome shotgun (WGS) entry which is preliminary data.</text>
</comment>
<comment type="subcellular location">
    <subcellularLocation>
        <location evidence="2 13">Cytoplasm</location>
    </subcellularLocation>
    <subcellularLocation>
        <location evidence="1">Nucleus</location>
    </subcellularLocation>
</comment>